<sequence length="93" mass="10601">MEDCSSESPCPITYLSVPSLCRSSSGRSLINLFSLGESKSRVQQASWKIYAAFSRSTDRSQRVRRRAPRVSLHHLRAGLHLRRTIRRVFLPAD</sequence>
<evidence type="ECO:0000313" key="1">
    <source>
        <dbReference type="EMBL" id="OWR46081.1"/>
    </source>
</evidence>
<dbReference type="AlphaFoldDB" id="A0A212EX83"/>
<organism evidence="1 2">
    <name type="scientific">Danaus plexippus plexippus</name>
    <dbReference type="NCBI Taxonomy" id="278856"/>
    <lineage>
        <taxon>Eukaryota</taxon>
        <taxon>Metazoa</taxon>
        <taxon>Ecdysozoa</taxon>
        <taxon>Arthropoda</taxon>
        <taxon>Hexapoda</taxon>
        <taxon>Insecta</taxon>
        <taxon>Pterygota</taxon>
        <taxon>Neoptera</taxon>
        <taxon>Endopterygota</taxon>
        <taxon>Lepidoptera</taxon>
        <taxon>Glossata</taxon>
        <taxon>Ditrysia</taxon>
        <taxon>Papilionoidea</taxon>
        <taxon>Nymphalidae</taxon>
        <taxon>Danainae</taxon>
        <taxon>Danaini</taxon>
        <taxon>Danaina</taxon>
        <taxon>Danaus</taxon>
        <taxon>Danaus</taxon>
    </lineage>
</organism>
<protein>
    <submittedName>
        <fullName evidence="1">Uncharacterized protein</fullName>
    </submittedName>
</protein>
<dbReference type="KEGG" id="dpl:KGM_211047"/>
<dbReference type="Proteomes" id="UP000007151">
    <property type="component" value="Unassembled WGS sequence"/>
</dbReference>
<gene>
    <name evidence="1" type="ORF">KGM_211047</name>
</gene>
<accession>A0A212EX83</accession>
<keyword evidence="2" id="KW-1185">Reference proteome</keyword>
<dbReference type="EMBL" id="AGBW02011826">
    <property type="protein sequence ID" value="OWR46081.1"/>
    <property type="molecule type" value="Genomic_DNA"/>
</dbReference>
<comment type="caution">
    <text evidence="1">The sequence shown here is derived from an EMBL/GenBank/DDBJ whole genome shotgun (WGS) entry which is preliminary data.</text>
</comment>
<evidence type="ECO:0000313" key="2">
    <source>
        <dbReference type="Proteomes" id="UP000007151"/>
    </source>
</evidence>
<reference evidence="1 2" key="1">
    <citation type="journal article" date="2011" name="Cell">
        <title>The monarch butterfly genome yields insights into long-distance migration.</title>
        <authorList>
            <person name="Zhan S."/>
            <person name="Merlin C."/>
            <person name="Boore J.L."/>
            <person name="Reppert S.M."/>
        </authorList>
    </citation>
    <scope>NUCLEOTIDE SEQUENCE [LARGE SCALE GENOMIC DNA]</scope>
    <source>
        <strain evidence="1">F-2</strain>
    </source>
</reference>
<dbReference type="InParanoid" id="A0A212EX83"/>
<name>A0A212EX83_DANPL</name>
<proteinExistence type="predicted"/>